<gene>
    <name evidence="1" type="ORF">niasHS_013200</name>
</gene>
<comment type="caution">
    <text evidence="1">The sequence shown here is derived from an EMBL/GenBank/DDBJ whole genome shotgun (WGS) entry which is preliminary data.</text>
</comment>
<proteinExistence type="predicted"/>
<sequence>MSRSSSPASVDSRPDTDFVSNFVHGTECPCDLEHLRATQLRIFRHKLWDTSIMAWATHNFISCGFAKNATSAIPRRLNFRRPEDQEGKKARLDVNIHPDDVTYEYLQIRGAPADYGLLLFNCKAWATLFCKNIAKRTRILAENGQKRSDRRGTD</sequence>
<accession>A0ABD2ID56</accession>
<dbReference type="AlphaFoldDB" id="A0ABD2ID56"/>
<reference evidence="1 2" key="1">
    <citation type="submission" date="2024-10" db="EMBL/GenBank/DDBJ databases">
        <authorList>
            <person name="Kim D."/>
        </authorList>
    </citation>
    <scope>NUCLEOTIDE SEQUENCE [LARGE SCALE GENOMIC DNA]</scope>
    <source>
        <strain evidence="1">Taebaek</strain>
    </source>
</reference>
<evidence type="ECO:0000313" key="2">
    <source>
        <dbReference type="Proteomes" id="UP001620645"/>
    </source>
</evidence>
<name>A0ABD2ID56_HETSC</name>
<evidence type="ECO:0000313" key="1">
    <source>
        <dbReference type="EMBL" id="KAL3077211.1"/>
    </source>
</evidence>
<dbReference type="Proteomes" id="UP001620645">
    <property type="component" value="Unassembled WGS sequence"/>
</dbReference>
<keyword evidence="2" id="KW-1185">Reference proteome</keyword>
<dbReference type="EMBL" id="JBICCN010000327">
    <property type="protein sequence ID" value="KAL3077211.1"/>
    <property type="molecule type" value="Genomic_DNA"/>
</dbReference>
<organism evidence="1 2">
    <name type="scientific">Heterodera schachtii</name>
    <name type="common">Sugarbeet cyst nematode worm</name>
    <name type="synonym">Tylenchus schachtii</name>
    <dbReference type="NCBI Taxonomy" id="97005"/>
    <lineage>
        <taxon>Eukaryota</taxon>
        <taxon>Metazoa</taxon>
        <taxon>Ecdysozoa</taxon>
        <taxon>Nematoda</taxon>
        <taxon>Chromadorea</taxon>
        <taxon>Rhabditida</taxon>
        <taxon>Tylenchina</taxon>
        <taxon>Tylenchomorpha</taxon>
        <taxon>Tylenchoidea</taxon>
        <taxon>Heteroderidae</taxon>
        <taxon>Heteroderinae</taxon>
        <taxon>Heterodera</taxon>
    </lineage>
</organism>
<protein>
    <submittedName>
        <fullName evidence="1">Uncharacterized protein</fullName>
    </submittedName>
</protein>